<dbReference type="AlphaFoldDB" id="A0A133NBI0"/>
<proteinExistence type="predicted"/>
<dbReference type="Proteomes" id="UP000070617">
    <property type="component" value="Unassembled WGS sequence"/>
</dbReference>
<evidence type="ECO:0000313" key="1">
    <source>
        <dbReference type="EMBL" id="KXA13639.1"/>
    </source>
</evidence>
<evidence type="ECO:0000313" key="2">
    <source>
        <dbReference type="Proteomes" id="UP000070617"/>
    </source>
</evidence>
<name>A0A133NBI0_9FUSO</name>
<dbReference type="PATRIC" id="fig|134605.3.peg.1252"/>
<reference evidence="2" key="1">
    <citation type="submission" date="2016-01" db="EMBL/GenBank/DDBJ databases">
        <authorList>
            <person name="Mitreva M."/>
            <person name="Pepin K.H."/>
            <person name="Mihindukulasuriya K.A."/>
            <person name="Fulton R."/>
            <person name="Fronick C."/>
            <person name="O'Laughlin M."/>
            <person name="Miner T."/>
            <person name="Herter B."/>
            <person name="Rosa B.A."/>
            <person name="Cordes M."/>
            <person name="Tomlinson C."/>
            <person name="Wollam A."/>
            <person name="Palsikar V.B."/>
            <person name="Mardis E.R."/>
            <person name="Wilson R.K."/>
        </authorList>
    </citation>
    <scope>NUCLEOTIDE SEQUENCE [LARGE SCALE GENOMIC DNA]</scope>
    <source>
        <strain evidence="2">CMW8396</strain>
    </source>
</reference>
<dbReference type="RefSeq" id="WP_060793747.1">
    <property type="nucleotide sequence ID" value="NZ_KQ956554.1"/>
</dbReference>
<keyword evidence="2" id="KW-1185">Reference proteome</keyword>
<accession>A0A133NBI0</accession>
<organism evidence="1 2">
    <name type="scientific">Fusobacterium equinum</name>
    <dbReference type="NCBI Taxonomy" id="134605"/>
    <lineage>
        <taxon>Bacteria</taxon>
        <taxon>Fusobacteriati</taxon>
        <taxon>Fusobacteriota</taxon>
        <taxon>Fusobacteriia</taxon>
        <taxon>Fusobacteriales</taxon>
        <taxon>Fusobacteriaceae</taxon>
        <taxon>Fusobacterium</taxon>
    </lineage>
</organism>
<comment type="caution">
    <text evidence="1">The sequence shown here is derived from an EMBL/GenBank/DDBJ whole genome shotgun (WGS) entry which is preliminary data.</text>
</comment>
<dbReference type="EMBL" id="LRPX01000063">
    <property type="protein sequence ID" value="KXA13639.1"/>
    <property type="molecule type" value="Genomic_DNA"/>
</dbReference>
<dbReference type="STRING" id="134605.HMPREF3206_01266"/>
<gene>
    <name evidence="1" type="ORF">HMPREF3206_01266</name>
</gene>
<protein>
    <submittedName>
        <fullName evidence="1">Uncharacterized protein</fullName>
    </submittedName>
</protein>
<sequence length="63" mass="7519">METKSLKSFFYITEEGDICLDSCIPSLAEEFNPEMIYTVLNLMLEHVMECYPTFMRKVWNEEK</sequence>